<reference evidence="1" key="1">
    <citation type="journal article" date="2012" name="Nature">
        <title>The oyster genome reveals stress adaptation and complexity of shell formation.</title>
        <authorList>
            <person name="Zhang G."/>
            <person name="Fang X."/>
            <person name="Guo X."/>
            <person name="Li L."/>
            <person name="Luo R."/>
            <person name="Xu F."/>
            <person name="Yang P."/>
            <person name="Zhang L."/>
            <person name="Wang X."/>
            <person name="Qi H."/>
            <person name="Xiong Z."/>
            <person name="Que H."/>
            <person name="Xie Y."/>
            <person name="Holland P.W."/>
            <person name="Paps J."/>
            <person name="Zhu Y."/>
            <person name="Wu F."/>
            <person name="Chen Y."/>
            <person name="Wang J."/>
            <person name="Peng C."/>
            <person name="Meng J."/>
            <person name="Yang L."/>
            <person name="Liu J."/>
            <person name="Wen B."/>
            <person name="Zhang N."/>
            <person name="Huang Z."/>
            <person name="Zhu Q."/>
            <person name="Feng Y."/>
            <person name="Mount A."/>
            <person name="Hedgecock D."/>
            <person name="Xu Z."/>
            <person name="Liu Y."/>
            <person name="Domazet-Loso T."/>
            <person name="Du Y."/>
            <person name="Sun X."/>
            <person name="Zhang S."/>
            <person name="Liu B."/>
            <person name="Cheng P."/>
            <person name="Jiang X."/>
            <person name="Li J."/>
            <person name="Fan D."/>
            <person name="Wang W."/>
            <person name="Fu W."/>
            <person name="Wang T."/>
            <person name="Wang B."/>
            <person name="Zhang J."/>
            <person name="Peng Z."/>
            <person name="Li Y."/>
            <person name="Li N."/>
            <person name="Wang J."/>
            <person name="Chen M."/>
            <person name="He Y."/>
            <person name="Tan F."/>
            <person name="Song X."/>
            <person name="Zheng Q."/>
            <person name="Huang R."/>
            <person name="Yang H."/>
            <person name="Du X."/>
            <person name="Chen L."/>
            <person name="Yang M."/>
            <person name="Gaffney P.M."/>
            <person name="Wang S."/>
            <person name="Luo L."/>
            <person name="She Z."/>
            <person name="Ming Y."/>
            <person name="Huang W."/>
            <person name="Zhang S."/>
            <person name="Huang B."/>
            <person name="Zhang Y."/>
            <person name="Qu T."/>
            <person name="Ni P."/>
            <person name="Miao G."/>
            <person name="Wang J."/>
            <person name="Wang Q."/>
            <person name="Steinberg C.E."/>
            <person name="Wang H."/>
            <person name="Li N."/>
            <person name="Qian L."/>
            <person name="Zhang G."/>
            <person name="Li Y."/>
            <person name="Yang H."/>
            <person name="Liu X."/>
            <person name="Wang J."/>
            <person name="Yin Y."/>
            <person name="Wang J."/>
        </authorList>
    </citation>
    <scope>NUCLEOTIDE SEQUENCE [LARGE SCALE GENOMIC DNA]</scope>
    <source>
        <strain evidence="1">05x7-T-G4-1.051#20</strain>
    </source>
</reference>
<evidence type="ECO:0000313" key="1">
    <source>
        <dbReference type="EMBL" id="EKC39766.1"/>
    </source>
</evidence>
<protein>
    <submittedName>
        <fullName evidence="1">Uncharacterized protein</fullName>
    </submittedName>
</protein>
<sequence>MLKKIWNWIKNGGHVYIIMVLSLSYLLYLYVNRFHLQDESKTTEGRKYSWMNDFADFLLIFEDFTD</sequence>
<dbReference type="HOGENOM" id="CLU_2833673_0_0_1"/>
<dbReference type="AlphaFoldDB" id="K1RXN4"/>
<dbReference type="EMBL" id="JH818255">
    <property type="protein sequence ID" value="EKC39766.1"/>
    <property type="molecule type" value="Genomic_DNA"/>
</dbReference>
<accession>K1RXN4</accession>
<name>K1RXN4_MAGGI</name>
<gene>
    <name evidence="1" type="ORF">CGI_10015811</name>
</gene>
<dbReference type="InParanoid" id="K1RXN4"/>
<organism evidence="1">
    <name type="scientific">Magallana gigas</name>
    <name type="common">Pacific oyster</name>
    <name type="synonym">Crassostrea gigas</name>
    <dbReference type="NCBI Taxonomy" id="29159"/>
    <lineage>
        <taxon>Eukaryota</taxon>
        <taxon>Metazoa</taxon>
        <taxon>Spiralia</taxon>
        <taxon>Lophotrochozoa</taxon>
        <taxon>Mollusca</taxon>
        <taxon>Bivalvia</taxon>
        <taxon>Autobranchia</taxon>
        <taxon>Pteriomorphia</taxon>
        <taxon>Ostreida</taxon>
        <taxon>Ostreoidea</taxon>
        <taxon>Ostreidae</taxon>
        <taxon>Magallana</taxon>
    </lineage>
</organism>
<proteinExistence type="predicted"/>